<dbReference type="PANTHER" id="PTHR45672">
    <property type="entry name" value="PROTEIN DISULFIDE-ISOMERASE C17H9.14C-RELATED"/>
    <property type="match status" value="1"/>
</dbReference>
<dbReference type="AlphaFoldDB" id="A0A8J8NJW1"/>
<protein>
    <recommendedName>
        <fullName evidence="4">Thioredoxin domain-containing protein</fullName>
    </recommendedName>
</protein>
<dbReference type="PANTHER" id="PTHR45672:SF3">
    <property type="entry name" value="THIOREDOXIN DOMAIN-CONTAINING PROTEIN 5"/>
    <property type="match status" value="1"/>
</dbReference>
<dbReference type="Proteomes" id="UP000785679">
    <property type="component" value="Unassembled WGS sequence"/>
</dbReference>
<evidence type="ECO:0000313" key="5">
    <source>
        <dbReference type="EMBL" id="TNV75909.1"/>
    </source>
</evidence>
<dbReference type="GO" id="GO:0006457">
    <property type="term" value="P:protein folding"/>
    <property type="evidence" value="ECO:0007669"/>
    <property type="project" value="TreeGrafter"/>
</dbReference>
<accession>A0A8J8NJW1</accession>
<dbReference type="Gene3D" id="3.40.30.10">
    <property type="entry name" value="Glutaredoxin"/>
    <property type="match status" value="1"/>
</dbReference>
<dbReference type="GO" id="GO:0003756">
    <property type="term" value="F:protein disulfide isomerase activity"/>
    <property type="evidence" value="ECO:0007669"/>
    <property type="project" value="TreeGrafter"/>
</dbReference>
<keyword evidence="6" id="KW-1185">Reference proteome</keyword>
<comment type="caution">
    <text evidence="5">The sequence shown here is derived from an EMBL/GenBank/DDBJ whole genome shotgun (WGS) entry which is preliminary data.</text>
</comment>
<evidence type="ECO:0000313" key="6">
    <source>
        <dbReference type="Proteomes" id="UP000785679"/>
    </source>
</evidence>
<feature type="chain" id="PRO_5035280455" description="Thioredoxin domain-containing protein" evidence="3">
    <location>
        <begin position="17"/>
        <end position="236"/>
    </location>
</feature>
<evidence type="ECO:0000259" key="4">
    <source>
        <dbReference type="PROSITE" id="PS51352"/>
    </source>
</evidence>
<feature type="signal peptide" evidence="3">
    <location>
        <begin position="1"/>
        <end position="16"/>
    </location>
</feature>
<dbReference type="GO" id="GO:0005783">
    <property type="term" value="C:endoplasmic reticulum"/>
    <property type="evidence" value="ECO:0007669"/>
    <property type="project" value="TreeGrafter"/>
</dbReference>
<name>A0A8J8NJW1_HALGN</name>
<dbReference type="PROSITE" id="PS51352">
    <property type="entry name" value="THIOREDOXIN_2"/>
    <property type="match status" value="1"/>
</dbReference>
<dbReference type="SUPFAM" id="SSF52833">
    <property type="entry name" value="Thioredoxin-like"/>
    <property type="match status" value="1"/>
</dbReference>
<evidence type="ECO:0000256" key="2">
    <source>
        <dbReference type="ARBA" id="ARBA00022729"/>
    </source>
</evidence>
<dbReference type="InterPro" id="IPR036249">
    <property type="entry name" value="Thioredoxin-like_sf"/>
</dbReference>
<evidence type="ECO:0000256" key="1">
    <source>
        <dbReference type="ARBA" id="ARBA00006347"/>
    </source>
</evidence>
<dbReference type="Pfam" id="PF00085">
    <property type="entry name" value="Thioredoxin"/>
    <property type="match status" value="1"/>
</dbReference>
<reference evidence="5" key="1">
    <citation type="submission" date="2019-06" db="EMBL/GenBank/DDBJ databases">
        <authorList>
            <person name="Zheng W."/>
        </authorList>
    </citation>
    <scope>NUCLEOTIDE SEQUENCE</scope>
    <source>
        <strain evidence="5">QDHG01</strain>
    </source>
</reference>
<dbReference type="CDD" id="cd02961">
    <property type="entry name" value="PDI_a_family"/>
    <property type="match status" value="1"/>
</dbReference>
<dbReference type="OrthoDB" id="72053at2759"/>
<dbReference type="InterPro" id="IPR017937">
    <property type="entry name" value="Thioredoxin_CS"/>
</dbReference>
<comment type="similarity">
    <text evidence="1">Belongs to the protein disulfide isomerase family.</text>
</comment>
<dbReference type="PROSITE" id="PS00194">
    <property type="entry name" value="THIOREDOXIN_1"/>
    <property type="match status" value="1"/>
</dbReference>
<sequence length="236" mass="26841">MKTILTLGMLYSLSLCHEFSSPHITHLTSQSYLTKVVDNTTSTLRENPHTSRSDWLIMFYAPWCGHCKRLTPIFSDFANYNHHRINVAAVDCDTDDSYDLCTAFDVTGYPRVLYLNGDKHYRFKGERTVENFEEFINHGIYKEAEAKSIPFQLAITKSGEGSIEKQKGMQSHISLLIEQLFIMMGLVTVPKEIQFVLVGIALAIPVGLIQKFCFKSPHGEEDDSAPLSKKQREKLD</sequence>
<feature type="domain" description="Thioredoxin" evidence="4">
    <location>
        <begin position="22"/>
        <end position="141"/>
    </location>
</feature>
<keyword evidence="2 3" id="KW-0732">Signal</keyword>
<dbReference type="InterPro" id="IPR013766">
    <property type="entry name" value="Thioredoxin_domain"/>
</dbReference>
<dbReference type="InterPro" id="IPR051063">
    <property type="entry name" value="PDI"/>
</dbReference>
<dbReference type="EMBL" id="RRYP01014561">
    <property type="protein sequence ID" value="TNV75909.1"/>
    <property type="molecule type" value="Genomic_DNA"/>
</dbReference>
<evidence type="ECO:0000256" key="3">
    <source>
        <dbReference type="SAM" id="SignalP"/>
    </source>
</evidence>
<gene>
    <name evidence="5" type="ORF">FGO68_gene8662</name>
</gene>
<organism evidence="5 6">
    <name type="scientific">Halteria grandinella</name>
    <dbReference type="NCBI Taxonomy" id="5974"/>
    <lineage>
        <taxon>Eukaryota</taxon>
        <taxon>Sar</taxon>
        <taxon>Alveolata</taxon>
        <taxon>Ciliophora</taxon>
        <taxon>Intramacronucleata</taxon>
        <taxon>Spirotrichea</taxon>
        <taxon>Stichotrichia</taxon>
        <taxon>Sporadotrichida</taxon>
        <taxon>Halteriidae</taxon>
        <taxon>Halteria</taxon>
    </lineage>
</organism>
<proteinExistence type="inferred from homology"/>